<feature type="region of interest" description="Disordered" evidence="1">
    <location>
        <begin position="1"/>
        <end position="35"/>
    </location>
</feature>
<feature type="compositionally biased region" description="Basic residues" evidence="1">
    <location>
        <begin position="765"/>
        <end position="776"/>
    </location>
</feature>
<evidence type="ECO:0000313" key="3">
    <source>
        <dbReference type="Proteomes" id="UP001178507"/>
    </source>
</evidence>
<feature type="compositionally biased region" description="Low complexity" evidence="1">
    <location>
        <begin position="736"/>
        <end position="751"/>
    </location>
</feature>
<proteinExistence type="predicted"/>
<name>A0AA36HZY8_9DINO</name>
<organism evidence="2 3">
    <name type="scientific">Effrenium voratum</name>
    <dbReference type="NCBI Taxonomy" id="2562239"/>
    <lineage>
        <taxon>Eukaryota</taxon>
        <taxon>Sar</taxon>
        <taxon>Alveolata</taxon>
        <taxon>Dinophyceae</taxon>
        <taxon>Suessiales</taxon>
        <taxon>Symbiodiniaceae</taxon>
        <taxon>Effrenium</taxon>
    </lineage>
</organism>
<dbReference type="EMBL" id="CAUJNA010000480">
    <property type="protein sequence ID" value="CAJ1377692.1"/>
    <property type="molecule type" value="Genomic_DNA"/>
</dbReference>
<keyword evidence="3" id="KW-1185">Reference proteome</keyword>
<evidence type="ECO:0000256" key="1">
    <source>
        <dbReference type="SAM" id="MobiDB-lite"/>
    </source>
</evidence>
<reference evidence="2" key="1">
    <citation type="submission" date="2023-08" db="EMBL/GenBank/DDBJ databases">
        <authorList>
            <person name="Chen Y."/>
            <person name="Shah S."/>
            <person name="Dougan E. K."/>
            <person name="Thang M."/>
            <person name="Chan C."/>
        </authorList>
    </citation>
    <scope>NUCLEOTIDE SEQUENCE</scope>
</reference>
<dbReference type="Proteomes" id="UP001178507">
    <property type="component" value="Unassembled WGS sequence"/>
</dbReference>
<dbReference type="AlphaFoldDB" id="A0AA36HZY8"/>
<feature type="compositionally biased region" description="Basic residues" evidence="1">
    <location>
        <begin position="1"/>
        <end position="25"/>
    </location>
</feature>
<evidence type="ECO:0000313" key="2">
    <source>
        <dbReference type="EMBL" id="CAJ1377692.1"/>
    </source>
</evidence>
<feature type="region of interest" description="Disordered" evidence="1">
    <location>
        <begin position="718"/>
        <end position="776"/>
    </location>
</feature>
<comment type="caution">
    <text evidence="2">The sequence shown here is derived from an EMBL/GenBank/DDBJ whole genome shotgun (WGS) entry which is preliminary data.</text>
</comment>
<gene>
    <name evidence="2" type="ORF">EVOR1521_LOCUS6423</name>
</gene>
<sequence>MTRSPLKRLRRKNKRKLRTGRRRSTLKQSSSGTSFGKNTRTCIWWTCYTVTGTCSLSSVSAGSAPSLQESCLRWAAGLASGSWLTTVLQTLHLLHSAKFASDLNMTGWLPVKPQLDEPWVQEEVQIWETAWKLLVEIAAARSWSQATYSLCVPHVSAGVFAKSVRAREFCMVLQKKLWERLHAAAQFVKNNDDEISAALTALLDDCWWQKTQIALETLAVGQQAEWRHNNVEVRREAFRLHAGPGNTKFSCEDAFAHLHHVVQKANKGVHKLNKWARWFYASASKSLAGPVNMVETSVDDYYVTRQSAKMNTARSSRHGQYFSPRVELPKSLQLSSLVAVKKQWGTAGTEADMRSIAATATLLRVDFPSLPHLWAGCFFAKGFVVQIEAQTYLTLGFRTWASQAIKLETVQCNGQEFFAFPAMEEREHRMPHFIVNDDPKKTTCKWKMAKVAPVHPMMMEEGLQQHVSLLKPVMPLEPLPVAAVRWGVWMPAKLLQKVCKHNGVTAVTGSGKVLKSGRRSVLKVDWARALVQAWFPAASLAEQEEMVAGLSGVKKPSMECPEEIIECFQDLDPANQQAGYFIGLKDMAATAQKANQQVSARGDDIDVRSSKKHYTPKELIPLLPGKGSLERCFIQRHPVNKTYQGFYPVQDTTYGSGSKHATWAGKRENLTETQALTRVVRQLWAWHYFTVDDAVNKDMEPTDADIHRVVAGFSEFTGIRDQPAESGSGARSSTDPLPKAAGPKPKAGQPPKAGPTPKAGPKPKSVGRGKKRSATS</sequence>
<accession>A0AA36HZY8</accession>
<protein>
    <submittedName>
        <fullName evidence="2">Uncharacterized protein</fullName>
    </submittedName>
</protein>